<proteinExistence type="predicted"/>
<dbReference type="AlphaFoldDB" id="A0A1E1MH88"/>
<protein>
    <submittedName>
        <fullName evidence="1">Uncharacterized protein</fullName>
    </submittedName>
</protein>
<accession>A0A1E1MH88</accession>
<gene>
    <name evidence="1" type="ORF">RSE6_09156</name>
</gene>
<keyword evidence="2" id="KW-1185">Reference proteome</keyword>
<organism evidence="1 2">
    <name type="scientific">Rhynchosporium secalis</name>
    <name type="common">Barley scald fungus</name>
    <dbReference type="NCBI Taxonomy" id="38038"/>
    <lineage>
        <taxon>Eukaryota</taxon>
        <taxon>Fungi</taxon>
        <taxon>Dikarya</taxon>
        <taxon>Ascomycota</taxon>
        <taxon>Pezizomycotina</taxon>
        <taxon>Leotiomycetes</taxon>
        <taxon>Helotiales</taxon>
        <taxon>Ploettnerulaceae</taxon>
        <taxon>Rhynchosporium</taxon>
    </lineage>
</organism>
<reference evidence="2" key="1">
    <citation type="submission" date="2016-03" db="EMBL/GenBank/DDBJ databases">
        <authorList>
            <person name="Guldener U."/>
        </authorList>
    </citation>
    <scope>NUCLEOTIDE SEQUENCE [LARGE SCALE GENOMIC DNA]</scope>
</reference>
<dbReference type="Proteomes" id="UP000177625">
    <property type="component" value="Unassembled WGS sequence"/>
</dbReference>
<evidence type="ECO:0000313" key="2">
    <source>
        <dbReference type="Proteomes" id="UP000177625"/>
    </source>
</evidence>
<name>A0A1E1MH88_RHYSE</name>
<evidence type="ECO:0000313" key="1">
    <source>
        <dbReference type="EMBL" id="CZT48461.1"/>
    </source>
</evidence>
<dbReference type="EMBL" id="FJVC01000335">
    <property type="protein sequence ID" value="CZT48461.1"/>
    <property type="molecule type" value="Genomic_DNA"/>
</dbReference>
<sequence>MLVLPLIIASQNDPLQLLGDPLLLVEDPLLLDLLVAISSIALTLRKNILLQY</sequence>